<evidence type="ECO:0000256" key="2">
    <source>
        <dbReference type="ARBA" id="ARBA00023136"/>
    </source>
</evidence>
<evidence type="ECO:0000256" key="3">
    <source>
        <dbReference type="SAM" id="Phobius"/>
    </source>
</evidence>
<keyword evidence="3" id="KW-0812">Transmembrane</keyword>
<dbReference type="GO" id="GO:0009847">
    <property type="term" value="P:spore germination"/>
    <property type="evidence" value="ECO:0007669"/>
    <property type="project" value="InterPro"/>
</dbReference>
<dbReference type="EMBL" id="CP000853">
    <property type="protein sequence ID" value="ABW19845.1"/>
    <property type="molecule type" value="Genomic_DNA"/>
</dbReference>
<reference evidence="5" key="1">
    <citation type="submission" date="2007-10" db="EMBL/GenBank/DDBJ databases">
        <title>Complete genome of Alkaliphilus oremlandii OhILAs.</title>
        <authorList>
            <person name="Copeland A."/>
            <person name="Lucas S."/>
            <person name="Lapidus A."/>
            <person name="Barry K."/>
            <person name="Detter J.C."/>
            <person name="Glavina del Rio T."/>
            <person name="Hammon N."/>
            <person name="Israni S."/>
            <person name="Dalin E."/>
            <person name="Tice H."/>
            <person name="Pitluck S."/>
            <person name="Chain P."/>
            <person name="Malfatti S."/>
            <person name="Shin M."/>
            <person name="Vergez L."/>
            <person name="Schmutz J."/>
            <person name="Larimer F."/>
            <person name="Land M."/>
            <person name="Hauser L."/>
            <person name="Kyrpides N."/>
            <person name="Mikhailova N."/>
            <person name="Stolz J.F."/>
            <person name="Dawson A."/>
            <person name="Fisher E."/>
            <person name="Crable B."/>
            <person name="Perera E."/>
            <person name="Lisak J."/>
            <person name="Ranganathan M."/>
            <person name="Basu P."/>
            <person name="Richardson P."/>
        </authorList>
    </citation>
    <scope>NUCLEOTIDE SEQUENCE [LARGE SCALE GENOMIC DNA]</scope>
    <source>
        <strain evidence="5">OhILAs</strain>
    </source>
</reference>
<keyword evidence="5" id="KW-1185">Reference proteome</keyword>
<name>A8MJ63_ALKOO</name>
<keyword evidence="3" id="KW-1133">Transmembrane helix</keyword>
<dbReference type="Proteomes" id="UP000000269">
    <property type="component" value="Chromosome"/>
</dbReference>
<dbReference type="InterPro" id="IPR050768">
    <property type="entry name" value="UPF0353/GerABKA_families"/>
</dbReference>
<dbReference type="HOGENOM" id="CLU_021639_4_1_9"/>
<dbReference type="AlphaFoldDB" id="A8MJ63"/>
<feature type="transmembrane region" description="Helical" evidence="3">
    <location>
        <begin position="320"/>
        <end position="339"/>
    </location>
</feature>
<dbReference type="Pfam" id="PF03323">
    <property type="entry name" value="GerA"/>
    <property type="match status" value="1"/>
</dbReference>
<protein>
    <submittedName>
        <fullName evidence="4">GerA spore germination protein</fullName>
    </submittedName>
</protein>
<feature type="transmembrane region" description="Helical" evidence="3">
    <location>
        <begin position="421"/>
        <end position="440"/>
    </location>
</feature>
<dbReference type="RefSeq" id="WP_012160152.1">
    <property type="nucleotide sequence ID" value="NC_009922.1"/>
</dbReference>
<gene>
    <name evidence="4" type="ordered locus">Clos_2312</name>
</gene>
<dbReference type="PANTHER" id="PTHR22550:SF5">
    <property type="entry name" value="LEUCINE ZIPPER PROTEIN 4"/>
    <property type="match status" value="1"/>
</dbReference>
<comment type="similarity">
    <text evidence="1">Belongs to the GerABKA family.</text>
</comment>
<sequence>MNKNTNMAASWLDYIKKNLANNDTVIYREIEVNEGIIHMVYDMSACDHKVISEFIILPVLTTNKSFSDIESVKDKILASSVILDVTTKEDALDLILSGNVLILFGFLNKSVACYAANFPTRPIDIPSTETVIKGPRAGFNESLADSVSSIRNKIKDPNLKFERFTLGDKSKTQVVLAYIEGNAHSSLVNYIKGKMEHIQSDYVFYSSYIEEELKCRNTPFDTIGYTEKPDAVATSLAEGKVAILVDGNPFVSLAPYFFIENFHSSDDYTTNKFMSNMGVILRLFSFFLSTLVPGLYIALFTHHFNLIPYIFVFRVAASRAGVPFPMVIEVLIMIVFFQILREAGVRLPQQIGPTLSIVGALILGEAAVQSGLTSHVTVLVAALTSIASFLVPSLSTGIFVWNVIIILFSSFLGLPGFYTGFVLFCSHIAGLTSCGYPYLYPLGTLKQFKYKELLLITGDLDEINEYIFVKDDGEK</sequence>
<keyword evidence="2 3" id="KW-0472">Membrane</keyword>
<dbReference type="KEGG" id="aoe:Clos_2312"/>
<accession>A8MJ63</accession>
<proteinExistence type="inferred from homology"/>
<evidence type="ECO:0000313" key="4">
    <source>
        <dbReference type="EMBL" id="ABW19845.1"/>
    </source>
</evidence>
<organism evidence="4 5">
    <name type="scientific">Alkaliphilus oremlandii (strain OhILAs)</name>
    <name type="common">Clostridium oremlandii (strain OhILAs)</name>
    <dbReference type="NCBI Taxonomy" id="350688"/>
    <lineage>
        <taxon>Bacteria</taxon>
        <taxon>Bacillati</taxon>
        <taxon>Bacillota</taxon>
        <taxon>Clostridia</taxon>
        <taxon>Peptostreptococcales</taxon>
        <taxon>Natronincolaceae</taxon>
        <taxon>Alkaliphilus</taxon>
    </lineage>
</organism>
<evidence type="ECO:0000256" key="1">
    <source>
        <dbReference type="ARBA" id="ARBA00005278"/>
    </source>
</evidence>
<dbReference type="InterPro" id="IPR004995">
    <property type="entry name" value="Spore_Ger"/>
</dbReference>
<dbReference type="STRING" id="350688.Clos_2312"/>
<dbReference type="PANTHER" id="PTHR22550">
    <property type="entry name" value="SPORE GERMINATION PROTEIN"/>
    <property type="match status" value="1"/>
</dbReference>
<evidence type="ECO:0000313" key="5">
    <source>
        <dbReference type="Proteomes" id="UP000000269"/>
    </source>
</evidence>
<dbReference type="PIRSF" id="PIRSF005690">
    <property type="entry name" value="GerBA"/>
    <property type="match status" value="1"/>
</dbReference>
<feature type="transmembrane region" description="Helical" evidence="3">
    <location>
        <begin position="279"/>
        <end position="300"/>
    </location>
</feature>
<dbReference type="GO" id="GO:0016020">
    <property type="term" value="C:membrane"/>
    <property type="evidence" value="ECO:0007669"/>
    <property type="project" value="InterPro"/>
</dbReference>
<dbReference type="eggNOG" id="COG0697">
    <property type="taxonomic scope" value="Bacteria"/>
</dbReference>